<comment type="caution">
    <text evidence="1">The sequence shown here is derived from an EMBL/GenBank/DDBJ whole genome shotgun (WGS) entry which is preliminary data.</text>
</comment>
<name>A0ACC2ZH50_9PEZI</name>
<protein>
    <submittedName>
        <fullName evidence="1">Uncharacterized protein</fullName>
    </submittedName>
</protein>
<dbReference type="EMBL" id="JAPDRP010000006">
    <property type="protein sequence ID" value="KAJ9646641.1"/>
    <property type="molecule type" value="Genomic_DNA"/>
</dbReference>
<proteinExistence type="predicted"/>
<dbReference type="Proteomes" id="UP001172680">
    <property type="component" value="Unassembled WGS sequence"/>
</dbReference>
<reference evidence="1" key="1">
    <citation type="submission" date="2022-10" db="EMBL/GenBank/DDBJ databases">
        <title>Culturing micro-colonial fungi from biological soil crusts in the Mojave desert and describing Neophaeococcomyces mojavensis, and introducing the new genera and species Taxawa tesnikishii.</title>
        <authorList>
            <person name="Kurbessoian T."/>
            <person name="Stajich J.E."/>
        </authorList>
    </citation>
    <scope>NUCLEOTIDE SEQUENCE</scope>
    <source>
        <strain evidence="1">JES_115</strain>
    </source>
</reference>
<evidence type="ECO:0000313" key="2">
    <source>
        <dbReference type="Proteomes" id="UP001172680"/>
    </source>
</evidence>
<keyword evidence="2" id="KW-1185">Reference proteome</keyword>
<organism evidence="1 2">
    <name type="scientific">Coniosporium tulheliwenetii</name>
    <dbReference type="NCBI Taxonomy" id="3383036"/>
    <lineage>
        <taxon>Eukaryota</taxon>
        <taxon>Fungi</taxon>
        <taxon>Dikarya</taxon>
        <taxon>Ascomycota</taxon>
        <taxon>Pezizomycotina</taxon>
        <taxon>Dothideomycetes</taxon>
        <taxon>Dothideomycetes incertae sedis</taxon>
        <taxon>Coniosporium</taxon>
    </lineage>
</organism>
<evidence type="ECO:0000313" key="1">
    <source>
        <dbReference type="EMBL" id="KAJ9646641.1"/>
    </source>
</evidence>
<sequence>MPGPERLNVSSSQLPLPFPFILLPLPKESILDHGILFSLQQAFLSCHDSNLMRRRRITADEEVSKQLPQAKKRSTGRYSLRSDRHVAPVQHGIESRSPAVRSQRRLLPECEGPKMHPYEDRNPKIEFESLLGDSNTASHSHVFKVLLNSRPFALKMRLIQAQFRFFDPLTARDDALWEEQSNMIPDDEFVNHVDPFYAECRAYGRIQEFYEKHPRREITTSLLFHVTAICTSLKYMKT</sequence>
<gene>
    <name evidence="1" type="ORF">H2199_002690</name>
</gene>
<accession>A0ACC2ZH50</accession>